<dbReference type="Gene3D" id="1.20.920.30">
    <property type="match status" value="1"/>
</dbReference>
<dbReference type="Gene3D" id="1.10.472.130">
    <property type="match status" value="1"/>
</dbReference>
<keyword evidence="15" id="KW-0966">Cell projection</keyword>
<dbReference type="PANTHER" id="PTHR46532">
    <property type="entry name" value="MALE FERTILITY FACTOR KL5"/>
    <property type="match status" value="1"/>
</dbReference>
<dbReference type="InterPro" id="IPR041658">
    <property type="entry name" value="AAA_lid_11"/>
</dbReference>
<dbReference type="InterPro" id="IPR024743">
    <property type="entry name" value="Dynein_HC_stalk"/>
</dbReference>
<keyword evidence="14" id="KW-0206">Cytoskeleton</keyword>
<dbReference type="InterPro" id="IPR043157">
    <property type="entry name" value="Dynein_AAA1S"/>
</dbReference>
<dbReference type="Gene3D" id="3.10.490.20">
    <property type="match status" value="1"/>
</dbReference>
<evidence type="ECO:0000256" key="11">
    <source>
        <dbReference type="ARBA" id="ARBA00023054"/>
    </source>
</evidence>
<reference evidence="20 21" key="1">
    <citation type="submission" date="2016-07" db="EMBL/GenBank/DDBJ databases">
        <title>Pervasive Adenine N6-methylation of Active Genes in Fungi.</title>
        <authorList>
            <consortium name="DOE Joint Genome Institute"/>
            <person name="Mondo S.J."/>
            <person name="Dannebaum R.O."/>
            <person name="Kuo R.C."/>
            <person name="Labutti K."/>
            <person name="Haridas S."/>
            <person name="Kuo A."/>
            <person name="Salamov A."/>
            <person name="Ahrendt S.R."/>
            <person name="Lipzen A."/>
            <person name="Sullivan W."/>
            <person name="Andreopoulos W.B."/>
            <person name="Clum A."/>
            <person name="Lindquist E."/>
            <person name="Daum C."/>
            <person name="Ramamoorthy G.K."/>
            <person name="Gryganskyi A."/>
            <person name="Culley D."/>
            <person name="Magnuson J.K."/>
            <person name="James T.Y."/>
            <person name="O'Malley M.A."/>
            <person name="Stajich J.E."/>
            <person name="Spatafora J.W."/>
            <person name="Visel A."/>
            <person name="Grigoriev I.V."/>
        </authorList>
    </citation>
    <scope>NUCLEOTIDE SEQUENCE [LARGE SCALE GENOMIC DNA]</scope>
    <source>
        <strain evidence="20 21">JEL800</strain>
    </source>
</reference>
<dbReference type="Gene3D" id="1.10.8.720">
    <property type="entry name" value="Region D6 of dynein motor"/>
    <property type="match status" value="1"/>
</dbReference>
<dbReference type="Pfam" id="PF12781">
    <property type="entry name" value="AAA_9"/>
    <property type="match status" value="1"/>
</dbReference>
<dbReference type="FunFam" id="1.20.140.100:FF:000003">
    <property type="entry name" value="Dynein, axonemal, heavy chain 5"/>
    <property type="match status" value="1"/>
</dbReference>
<dbReference type="InterPro" id="IPR024317">
    <property type="entry name" value="Dynein_heavy_chain_D4_dom"/>
</dbReference>
<dbReference type="InterPro" id="IPR042219">
    <property type="entry name" value="AAA_lid_11_sf"/>
</dbReference>
<keyword evidence="6" id="KW-0493">Microtubule</keyword>
<dbReference type="Pfam" id="PF08385">
    <property type="entry name" value="DHC_N1"/>
    <property type="match status" value="1"/>
</dbReference>
<dbReference type="FunFam" id="3.20.180.20:FF:000001">
    <property type="entry name" value="Dynein axonemal heavy chain 5"/>
    <property type="match status" value="1"/>
</dbReference>
<evidence type="ECO:0000313" key="20">
    <source>
        <dbReference type="EMBL" id="ORY41594.1"/>
    </source>
</evidence>
<dbReference type="OrthoDB" id="447173at2759"/>
<dbReference type="Gene3D" id="1.20.920.20">
    <property type="match status" value="2"/>
</dbReference>
<keyword evidence="12" id="KW-0969">Cilium</keyword>
<dbReference type="FunFam" id="1.10.8.1220:FF:000001">
    <property type="entry name" value="Dynein axonemal heavy chain 5"/>
    <property type="match status" value="1"/>
</dbReference>
<dbReference type="FunFam" id="1.20.1270.280:FF:000002">
    <property type="entry name" value="Dynein heavy chain 5, axonemal"/>
    <property type="match status" value="1"/>
</dbReference>
<dbReference type="InterPro" id="IPR043160">
    <property type="entry name" value="Dynein_C_barrel"/>
</dbReference>
<evidence type="ECO:0000256" key="10">
    <source>
        <dbReference type="ARBA" id="ARBA00023017"/>
    </source>
</evidence>
<dbReference type="GO" id="GO:0005524">
    <property type="term" value="F:ATP binding"/>
    <property type="evidence" value="ECO:0007669"/>
    <property type="project" value="UniProtKB-KW"/>
</dbReference>
<evidence type="ECO:0000256" key="7">
    <source>
        <dbReference type="ARBA" id="ARBA00022737"/>
    </source>
</evidence>
<dbReference type="GO" id="GO:0005858">
    <property type="term" value="C:axonemal dynein complex"/>
    <property type="evidence" value="ECO:0007669"/>
    <property type="project" value="TreeGrafter"/>
</dbReference>
<dbReference type="Pfam" id="PF08393">
    <property type="entry name" value="DHC_N2"/>
    <property type="match status" value="1"/>
</dbReference>
<comment type="subunit">
    <text evidence="3">Consists of at least two heavy chains and a number of intermediate and light chains.</text>
</comment>
<comment type="similarity">
    <text evidence="2">Belongs to the dynein heavy chain family.</text>
</comment>
<evidence type="ECO:0000256" key="18">
    <source>
        <dbReference type="SAM" id="MobiDB-lite"/>
    </source>
</evidence>
<dbReference type="InterPro" id="IPR056759">
    <property type="entry name" value="DYH2-5-8_CC"/>
</dbReference>
<dbReference type="Gene3D" id="1.10.287.2620">
    <property type="match status" value="1"/>
</dbReference>
<dbReference type="GO" id="GO:0007018">
    <property type="term" value="P:microtubule-based movement"/>
    <property type="evidence" value="ECO:0007669"/>
    <property type="project" value="InterPro"/>
</dbReference>
<keyword evidence="10" id="KW-0243">Dynein</keyword>
<dbReference type="InterPro" id="IPR042228">
    <property type="entry name" value="Dynein_linker_3"/>
</dbReference>
<dbReference type="Gene3D" id="3.20.180.20">
    <property type="entry name" value="Dynein heavy chain, N-terminal domain 2"/>
    <property type="match status" value="1"/>
</dbReference>
<dbReference type="Pfam" id="PF12775">
    <property type="entry name" value="AAA_7"/>
    <property type="match status" value="1"/>
</dbReference>
<evidence type="ECO:0000256" key="14">
    <source>
        <dbReference type="ARBA" id="ARBA00023212"/>
    </source>
</evidence>
<evidence type="ECO:0000256" key="6">
    <source>
        <dbReference type="ARBA" id="ARBA00022701"/>
    </source>
</evidence>
<keyword evidence="8" id="KW-0547">Nucleotide-binding</keyword>
<protein>
    <recommendedName>
        <fullName evidence="4">Dynein heavy chain, cytoplasmic</fullName>
    </recommendedName>
    <alternativeName>
        <fullName evidence="16">Dynein heavy chain, cytosolic</fullName>
    </alternativeName>
</protein>
<dbReference type="GO" id="GO:0008569">
    <property type="term" value="F:minus-end-directed microtubule motor activity"/>
    <property type="evidence" value="ECO:0007669"/>
    <property type="project" value="InterPro"/>
</dbReference>
<dbReference type="Pfam" id="PF18199">
    <property type="entry name" value="Dynein_C"/>
    <property type="match status" value="1"/>
</dbReference>
<dbReference type="InterPro" id="IPR041228">
    <property type="entry name" value="Dynein_C"/>
</dbReference>
<dbReference type="InterPro" id="IPR003593">
    <property type="entry name" value="AAA+_ATPase"/>
</dbReference>
<name>A0A1Y2C3Y2_9FUNG</name>
<dbReference type="InterPro" id="IPR042222">
    <property type="entry name" value="Dynein_2_N"/>
</dbReference>
<dbReference type="Gene3D" id="1.20.140.100">
    <property type="entry name" value="Dynein heavy chain, N-terminal domain 2"/>
    <property type="match status" value="1"/>
</dbReference>
<dbReference type="Gene3D" id="1.10.8.1220">
    <property type="match status" value="1"/>
</dbReference>
<dbReference type="Pfam" id="PF17857">
    <property type="entry name" value="AAA_lid_1"/>
    <property type="match status" value="1"/>
</dbReference>
<dbReference type="FunFam" id="3.40.50.300:FF:000320">
    <property type="entry name" value="Dynein, axonemal, heavy chain 5"/>
    <property type="match status" value="1"/>
</dbReference>
<comment type="caution">
    <text evidence="20">The sequence shown here is derived from an EMBL/GenBank/DDBJ whole genome shotgun (WGS) entry which is preliminary data.</text>
</comment>
<keyword evidence="7" id="KW-0677">Repeat</keyword>
<dbReference type="InterPro" id="IPR041466">
    <property type="entry name" value="Dynein_AAA5_ext"/>
</dbReference>
<dbReference type="InterPro" id="IPR004273">
    <property type="entry name" value="Dynein_heavy_D6_P-loop"/>
</dbReference>
<dbReference type="Gene3D" id="1.20.58.1120">
    <property type="match status" value="1"/>
</dbReference>
<comment type="subcellular location">
    <subcellularLocation>
        <location evidence="1">Cytoplasm</location>
        <location evidence="1">Cytoskeleton</location>
        <location evidence="1">Cilium axoneme</location>
    </subcellularLocation>
</comment>
<feature type="domain" description="AAA+ ATPase" evidence="19">
    <location>
        <begin position="1884"/>
        <end position="1985"/>
    </location>
</feature>
<dbReference type="Pfam" id="PF12780">
    <property type="entry name" value="AAA_8"/>
    <property type="match status" value="2"/>
</dbReference>
<feature type="coiled-coil region" evidence="17">
    <location>
        <begin position="3087"/>
        <end position="3121"/>
    </location>
</feature>
<dbReference type="PANTHER" id="PTHR46532:SF13">
    <property type="entry name" value="CYTOPLASMIC DYNEIN 1 HEAVY CHAIN 1"/>
    <property type="match status" value="1"/>
</dbReference>
<feature type="region of interest" description="Disordered" evidence="18">
    <location>
        <begin position="1"/>
        <end position="22"/>
    </location>
</feature>
<dbReference type="SUPFAM" id="SSF52540">
    <property type="entry name" value="P-loop containing nucleoside triphosphate hydrolases"/>
    <property type="match status" value="3"/>
</dbReference>
<evidence type="ECO:0000259" key="19">
    <source>
        <dbReference type="SMART" id="SM00382"/>
    </source>
</evidence>
<evidence type="ECO:0000256" key="2">
    <source>
        <dbReference type="ARBA" id="ARBA00008887"/>
    </source>
</evidence>
<dbReference type="Gene3D" id="6.10.140.1060">
    <property type="match status" value="1"/>
</dbReference>
<accession>A0A1Y2C3Y2</accession>
<dbReference type="GO" id="GO:0051959">
    <property type="term" value="F:dynein light intermediate chain binding"/>
    <property type="evidence" value="ECO:0007669"/>
    <property type="project" value="InterPro"/>
</dbReference>
<dbReference type="InterPro" id="IPR013594">
    <property type="entry name" value="Dynein_heavy_tail"/>
</dbReference>
<dbReference type="Pfam" id="PF03028">
    <property type="entry name" value="Dynein_heavy"/>
    <property type="match status" value="1"/>
</dbReference>
<dbReference type="EMBL" id="MCGO01000031">
    <property type="protein sequence ID" value="ORY41594.1"/>
    <property type="molecule type" value="Genomic_DNA"/>
</dbReference>
<evidence type="ECO:0000256" key="9">
    <source>
        <dbReference type="ARBA" id="ARBA00022840"/>
    </source>
</evidence>
<dbReference type="STRING" id="329046.A0A1Y2C3Y2"/>
<evidence type="ECO:0000256" key="13">
    <source>
        <dbReference type="ARBA" id="ARBA00023175"/>
    </source>
</evidence>
<dbReference type="Pfam" id="PF17852">
    <property type="entry name" value="Dynein_AAA_lid"/>
    <property type="match status" value="1"/>
</dbReference>
<dbReference type="Gene3D" id="3.40.50.300">
    <property type="entry name" value="P-loop containing nucleotide triphosphate hydrolases"/>
    <property type="match status" value="6"/>
</dbReference>
<feature type="domain" description="AAA+ ATPase" evidence="19">
    <location>
        <begin position="2387"/>
        <end position="2520"/>
    </location>
</feature>
<dbReference type="GO" id="GO:0045505">
    <property type="term" value="F:dynein intermediate chain binding"/>
    <property type="evidence" value="ECO:0007669"/>
    <property type="project" value="InterPro"/>
</dbReference>
<keyword evidence="11 17" id="KW-0175">Coiled coil</keyword>
<evidence type="ECO:0000313" key="21">
    <source>
        <dbReference type="Proteomes" id="UP000193642"/>
    </source>
</evidence>
<keyword evidence="13" id="KW-0505">Motor protein</keyword>
<dbReference type="FunFam" id="1.20.920.30:FF:000004">
    <property type="entry name" value="Dynein axonemal heavy chain 5"/>
    <property type="match status" value="1"/>
</dbReference>
<dbReference type="InterPro" id="IPR035706">
    <property type="entry name" value="AAA_9"/>
</dbReference>
<dbReference type="InterPro" id="IPR041589">
    <property type="entry name" value="DNAH3_AAA_lid_1"/>
</dbReference>
<dbReference type="GO" id="GO:0005874">
    <property type="term" value="C:microtubule"/>
    <property type="evidence" value="ECO:0007669"/>
    <property type="project" value="UniProtKB-KW"/>
</dbReference>
<feature type="compositionally biased region" description="Basic and acidic residues" evidence="18">
    <location>
        <begin position="1"/>
        <end position="18"/>
    </location>
</feature>
<evidence type="ECO:0000256" key="17">
    <source>
        <dbReference type="SAM" id="Coils"/>
    </source>
</evidence>
<sequence>MADVDHHPTQDTGVDSKKKTGPGGATALGAAAALAGNNNAANLIEKKRASLDVRHRFLLEKFSQFVDEKPAGLENSLLLGNKLDVLNDFFAENGSRKVLFYWQKDEKPAASTLPAAKGGATAARTLIVSNGSKEGLTGTGCFFIRSTNKAITVANISNEVSFGLIQANILPSLTTTVKHVLLPALKAQENWGVLQRQKDESVKGFMEVLERFVNDLDVAMVNLNDSVQLNKVPANVDLDAFKKPAEYANAAHFPEVVNALEGLVTEWCKQIEQVLAESEQMRKEADDIGPNAELAHWKARMVKFNSITDQLKSHTCKKVIGILNAVKSRALLKTWKDLDDRVTDAANESKDNVKYLYTLERFYDPLYSCDPLTMIPSIPGLINAIKMIYSISRYYNTSERMTSLFVKVTNQMITSCKEYIYKDEGTKLWDQDRTQLVKKLNDCVKLNEAYQRCFHETKKRLQENPSEKQFDFSEMYIFGKFDAFCKRIQKVIDMFSVIEKFSLLEKLGIEGMDSLIRRFSNIMNTMQRKPYDILDHRKMEYDSDYSSFKKQISDLEANLQQFIDSSFEHITSTEMSLNLLAKFSQIKDMQLDLESKYHTVFVHYTRKDLEGVRKLYQKYKDDPPIPRNTPPVSGAIAWARQLYRRIENPMRQFKNNTSILDSMEAKKHIRNYNKLARALIEFELLWYKSWYSIVDQAKTGLQATLLVNDPDGNLFVNFDSQIIQLIKETRHMMRLGLDVPDSVGNVCLKEMYYKSLYTSLQQMLQSKKRVLERVSNILRKAMVPHIDELDRALQPGLTALTWTSLNLDSYLNANHQQLAKLEELVDKVLDIVDCRINVGIKKIAEMALCEVPNENDQWTVDTFIERTETRCAFVLQNINNRGNLIESAARDIINELSKGVSLPMNPELKLAYESVYYLFNLQNVEALVQCTKGSVDLLRSRLGNYTSNQYGKSGSQRPFFKAELVLLIPMVVLQPKLEDIQGALNRAANMVAEVSKKLNLNWRQFLSPTEDHVRYPEDTAQVANNKDVLKVIVMLSSTVNSMKKEVELHREQFAKYDFLWKDDKAETIQNFLNGTPTIGDFEQEINRYESIEKEITDTPNTTQIGLLLISSEPLKLALISETKEWKQQYGFNLNQKVKKDMEELIEYMDGKTLKLSRKITDIDDLRIAVQTLSEIRLAEVDIDMKVAPIEEAYLLLTKHNVTVTKEETEMVDSLRYSWKKLKALVIDVQTHLSKIQPVFKADLIGAVGKFAQDVKDFTVEYTENGPMVGNIAPKTASERLNVFQRAFDELNRKWETYSAGEDLFSLPVTPFPTLVRVKKELKLLQNLYSLYNDVLEKRGLYNETLWSDIDLEKINTDMNDFQNKIKKLPKAIKEWDAFLELKKIVDDLTAKVPLLEMMGNKAMQPRHWDAIQRVSKTTFNLDPEMFYLKNLLDAPLVESKEDVEDICTGAVKEADIEVKLKQTIADWEDKSFTLGGFKTRGNLVLKPSATSEIISLMEDSLMTLGSLMSNRYNAPFKPEIQTWVHNLSTAAEVIENWLAVQNLWIYLEAVFVGGDIAKQMPKEAKRFSNIDKSWCKIMGLANEHPNVIQCCVLDETIANLLPHLTEQLELCQKSLSGYLESKRAVFPRFYFVSDPALLEILGQASDSHTIQAHLKSVTDNVASVQFHDKEYDKIMAIESAEGERVPLTKPMLATGNVETWLGTLLAVQQSTINDVIREAAARMNDMPLQKFLDEYPAQIGLLCLQIQWTAMSEDGLNNSKTDKKKMAATNQRVTDILNMLIENTTKDLTKMDRVKYETFITIQVHHKDVFEKLYKTHVKSAEDFEWLKQARFYWHETKDCCIVSITNFDFKYQCEYLGCTDRLVITPLTDRVYITLAQAIGMSLGGSPAGPAGTGKTESTKDLGKNLAKWVVVFNCSDQMDYRGLGRIYKGLAQAGVWGCFDEFNRIVGMFITMNPGYAGRKLEGTFPICAMMVPDRQIIIRVKLAGCGFKDNIPLAKKFFVLYGLCEQQLSKQVHYDFGLRNILSVLRTSGSVKRANPDDSENMILMRVLRDMNLSKLVDEDEALFLSLVNDLFPGVVVKKASYPNIEVAVDQQLAEVNLINHPPWTLKVIQLYETQRAMTVCGDPHKELRMNPKAITDFQMFGRLDVTTNDWTDGIFSSLWRKTLKNKGTVIWIILDGPVDAVWIENLNSVLDDNKYRIPMSAACKLTFEVHSLRNASPATVSRCGMIYIGTVALTWDISRPAAEVAVLEPLFNSSYGHANNFVWLDDIRCKCMHALTGLIPKQEANKAQIPADHLERLYIFSLFWSMGALLELDERKKLQQHVMTNVIIPQLTRHRKTQTMATLERQSSAWVYPPDSTPEFSNIIIPTVDNVRCEFLIETCTKQLKSVLLIGEPGTAKTVTIRKYLAKLSAETHLYKNMSFSSATTPMIFQRTIESYLDKRMGSTYGPPAGKKMIIFIDDVNMPEINEWGDQVTGEIPGEWTGIVDLQYLAAMMHPGGGRNDIPSRLKRQFFVLNCTIPSDVSVDRIFGTMLEGHFCEARKFTEDVCALAARLPGITRRLWQQTKTKMLPTPAKFHYIFNLRDLSRIVEGMLNSHAEEISNTKMLMCLWEHECSRVIPDRFITAEDVDWFNKAQCNIVGKEVGEDFIPVVGSKKPPEIDDPEVEIDLEAIKVYEKVPSFEVLRVRLNDYMKQYNENVRGSKMDLVLFEDAMRHIVRISRIIRTARGSALLVGVGGSGKQSLTKLAAFIAKSQEEGFLGYINNILTSGEVTNLFPKDEVIGIASDLRGALKKARPTVLDSIENLWQFFIDRVKANLHVFLGDKFRNRSLKFPALRAVAEKFLGEMEIVCSETVKKEVVYHMAYVHDLVTEACDNYFSQFRRRTHVTPKSYLSFLGSYKNLYIEKRTEVGGSSDRMNMGLSKLIEASKALVVKEKDLAVASKAADAVLTEVTASTAAAEKLAKPPHLIMRIMDGVLILQKRKIDPVTQDPDKPCAKPSWSESLKLMSASDFLVSLTTFGKDEINEETVELLEPLLEMPDFNLEGAKKVSGDVAGLASWVRAMAFYFSINKKVIPLKANLIVQEAKLTIAMNDLNKAQAMLDEKQAELDIFNENYRNAIGQKQALQADADGCKRKMTAATALISGLKEFAERIGRLVGDIILAVAFLSYSGPFNQTFRGQMLDSWKKELGRRKIPHIDNTTVGEWNIQGLPTDELSTQNGIIVTKGTRFPLLIDPQTQAKAWIKNREANNKLQVTTLTNKYFRQQLKIDVEEALDPTLDNILEELIKAGRAWKVVFGDKEVDFVDGFYLFFTTKLPNPNYNPEVYAKTSLEEQLLGRVILREKQELEIERAKLMEEVNSNKRKMKQLEDNLLHRLTSTKVLAVTKTTAEEVNEKLVVAADTQKKISIAREEYRPVASRGSIIYFLIAEMSMVNVMYQTSLKQFLGLFDESMEKGAPSPIPSKRIQNIIEYCTFRAFAYMSRGLYEVHKVLFVLLLALKIDIFMGKLTHEEFRCLIKGGAALDINAVVKKPFNWIPDITWLNLNEKAWKAWYEKDAPENEMLPSGYHNSLDTFRRFLLVRSWCLDRTIMMAKQYIAGSLGTRFAESQILDLDALLTESDNRTPMICLLSQGSDPSADIENYARTISMGQGQEVHARKLLQTFMVNGGWALLQNCHLGLPFMDELLSSVLDTENVHEKFRLWITVDISPKFPITFLQTSIKFTNEPPQGVKAGLKRTYAWFTQDMLDMSARPQYKPLLMRRKFGPLGWNIPYEFNQSDLAASVQFVQNHVDELSPKAGISWTTARYMFCEVHYGGRVTDDFDRRLLTTYGKVWFGDHMFLDTFMFYKGYVIPHLKNVEDYRASIESLPLVDTPDVFGLHPNADISYSTKVSQGMLDTIMSIQPKDSNTGGGETREDTVKRMANDYLSKLPEDFDKNKTKPAINKQGGLKPLNIFLAQEIDRMQVVMSIVRVTLNDLKLAIDGTIIMSSQLQDALDALYDARVPNTWTKVSWQSATLGLWYSEMLQRIAQFQTWCFDGRPLVFWLSGFFNAQGFLTAVRQEITRAHQAQNWALDGVKLACEVMKQMKEDITAPPAEGVYIHGLFIEGAGWDRKNIRLTESLPKILYQLMPVIHVSAIFTQDEGDPKLYNAPVYRRPRRTDLNFVFTVELKTVQSPDYWILRGVALLCATS</sequence>
<evidence type="ECO:0000256" key="15">
    <source>
        <dbReference type="ARBA" id="ARBA00023273"/>
    </source>
</evidence>
<dbReference type="InterPro" id="IPR035699">
    <property type="entry name" value="AAA_6"/>
</dbReference>
<keyword evidence="21" id="KW-1185">Reference proteome</keyword>
<dbReference type="FunFam" id="1.20.58.1120:FF:000004">
    <property type="entry name" value="Dynein axonemal heavy chain 5"/>
    <property type="match status" value="1"/>
</dbReference>
<organism evidence="20 21">
    <name type="scientific">Rhizoclosmatium globosum</name>
    <dbReference type="NCBI Taxonomy" id="329046"/>
    <lineage>
        <taxon>Eukaryota</taxon>
        <taxon>Fungi</taxon>
        <taxon>Fungi incertae sedis</taxon>
        <taxon>Chytridiomycota</taxon>
        <taxon>Chytridiomycota incertae sedis</taxon>
        <taxon>Chytridiomycetes</taxon>
        <taxon>Chytridiales</taxon>
        <taxon>Chytriomycetaceae</taxon>
        <taxon>Rhizoclosmatium</taxon>
    </lineage>
</organism>
<keyword evidence="9" id="KW-0067">ATP-binding</keyword>
<dbReference type="SMART" id="SM00382">
    <property type="entry name" value="AAA"/>
    <property type="match status" value="2"/>
</dbReference>
<dbReference type="InterPro" id="IPR013602">
    <property type="entry name" value="Dynein_heavy_linker"/>
</dbReference>
<dbReference type="Gene3D" id="1.10.8.710">
    <property type="match status" value="1"/>
</dbReference>
<dbReference type="Pfam" id="PF25007">
    <property type="entry name" value="DYH2-5-8_CC"/>
    <property type="match status" value="1"/>
</dbReference>
<dbReference type="InterPro" id="IPR027417">
    <property type="entry name" value="P-loop_NTPase"/>
</dbReference>
<dbReference type="Pfam" id="PF12774">
    <property type="entry name" value="AAA_6"/>
    <property type="match status" value="2"/>
</dbReference>
<evidence type="ECO:0000256" key="5">
    <source>
        <dbReference type="ARBA" id="ARBA00022490"/>
    </source>
</evidence>
<evidence type="ECO:0000256" key="12">
    <source>
        <dbReference type="ARBA" id="ARBA00023069"/>
    </source>
</evidence>
<dbReference type="FunFam" id="1.10.8.710:FF:000003">
    <property type="entry name" value="Dynein axonemal heavy chain 5"/>
    <property type="match status" value="1"/>
</dbReference>
<evidence type="ECO:0000256" key="3">
    <source>
        <dbReference type="ARBA" id="ARBA00011655"/>
    </source>
</evidence>
<gene>
    <name evidence="20" type="ORF">BCR33DRAFT_718753</name>
</gene>
<dbReference type="Pfam" id="PF18198">
    <property type="entry name" value="AAA_lid_11"/>
    <property type="match status" value="1"/>
</dbReference>
<dbReference type="Pfam" id="PF12777">
    <property type="entry name" value="MT"/>
    <property type="match status" value="1"/>
</dbReference>
<evidence type="ECO:0000256" key="16">
    <source>
        <dbReference type="ARBA" id="ARBA00033439"/>
    </source>
</evidence>
<feature type="coiled-coil region" evidence="17">
    <location>
        <begin position="3343"/>
        <end position="3370"/>
    </location>
</feature>
<proteinExistence type="inferred from homology"/>
<keyword evidence="5" id="KW-0963">Cytoplasm</keyword>
<evidence type="ECO:0000256" key="4">
    <source>
        <dbReference type="ARBA" id="ARBA00022197"/>
    </source>
</evidence>
<evidence type="ECO:0000256" key="8">
    <source>
        <dbReference type="ARBA" id="ARBA00022741"/>
    </source>
</evidence>
<dbReference type="Gene3D" id="1.20.1270.280">
    <property type="match status" value="1"/>
</dbReference>
<dbReference type="FunFam" id="1.10.8.720:FF:000004">
    <property type="entry name" value="Dynein heavy chain 5, axonemal"/>
    <property type="match status" value="1"/>
</dbReference>
<dbReference type="InterPro" id="IPR026983">
    <property type="entry name" value="DHC"/>
</dbReference>
<evidence type="ECO:0000256" key="1">
    <source>
        <dbReference type="ARBA" id="ARBA00004430"/>
    </source>
</evidence>
<dbReference type="FunFam" id="3.10.490.20:FF:000010">
    <property type="entry name" value="Dynein heavy chain, putative"/>
    <property type="match status" value="1"/>
</dbReference>
<dbReference type="Proteomes" id="UP000193642">
    <property type="component" value="Unassembled WGS sequence"/>
</dbReference>